<dbReference type="InterPro" id="IPR057326">
    <property type="entry name" value="KR_dom"/>
</dbReference>
<dbReference type="RefSeq" id="WP_346054386.1">
    <property type="nucleotide sequence ID" value="NZ_BAABIB010000075.1"/>
</dbReference>
<protein>
    <submittedName>
        <fullName evidence="5">SDR family NAD(P)-dependent oxidoreductase</fullName>
    </submittedName>
</protein>
<evidence type="ECO:0000256" key="3">
    <source>
        <dbReference type="RuleBase" id="RU000363"/>
    </source>
</evidence>
<organism evidence="5 6">
    <name type="scientific">Amycolatopsis dongchuanensis</name>
    <dbReference type="NCBI Taxonomy" id="1070866"/>
    <lineage>
        <taxon>Bacteria</taxon>
        <taxon>Bacillati</taxon>
        <taxon>Actinomycetota</taxon>
        <taxon>Actinomycetes</taxon>
        <taxon>Pseudonocardiales</taxon>
        <taxon>Pseudonocardiaceae</taxon>
        <taxon>Amycolatopsis</taxon>
    </lineage>
</organism>
<dbReference type="Proteomes" id="UP001500192">
    <property type="component" value="Unassembled WGS sequence"/>
</dbReference>
<dbReference type="PANTHER" id="PTHR43976:SF16">
    <property type="entry name" value="SHORT-CHAIN DEHYDROGENASE_REDUCTASE FAMILY PROTEIN"/>
    <property type="match status" value="1"/>
</dbReference>
<dbReference type="PRINTS" id="PR00081">
    <property type="entry name" value="GDHRDH"/>
</dbReference>
<dbReference type="InterPro" id="IPR051911">
    <property type="entry name" value="SDR_oxidoreductase"/>
</dbReference>
<gene>
    <name evidence="5" type="ORF">GCM10023214_37920</name>
</gene>
<keyword evidence="6" id="KW-1185">Reference proteome</keyword>
<feature type="domain" description="Ketoreductase" evidence="4">
    <location>
        <begin position="9"/>
        <end position="187"/>
    </location>
</feature>
<dbReference type="InterPro" id="IPR020904">
    <property type="entry name" value="Sc_DH/Rdtase_CS"/>
</dbReference>
<evidence type="ECO:0000313" key="5">
    <source>
        <dbReference type="EMBL" id="GAA5165997.1"/>
    </source>
</evidence>
<reference evidence="6" key="1">
    <citation type="journal article" date="2019" name="Int. J. Syst. Evol. Microbiol.">
        <title>The Global Catalogue of Microorganisms (GCM) 10K type strain sequencing project: providing services to taxonomists for standard genome sequencing and annotation.</title>
        <authorList>
            <consortium name="The Broad Institute Genomics Platform"/>
            <consortium name="The Broad Institute Genome Sequencing Center for Infectious Disease"/>
            <person name="Wu L."/>
            <person name="Ma J."/>
        </authorList>
    </citation>
    <scope>NUCLEOTIDE SEQUENCE [LARGE SCALE GENOMIC DNA]</scope>
    <source>
        <strain evidence="6">JCM 18054</strain>
    </source>
</reference>
<evidence type="ECO:0000256" key="2">
    <source>
        <dbReference type="ARBA" id="ARBA00023002"/>
    </source>
</evidence>
<evidence type="ECO:0000259" key="4">
    <source>
        <dbReference type="SMART" id="SM00822"/>
    </source>
</evidence>
<sequence length="286" mass="30527">MSFPADRPATWFVTGTSRGLGLELVRQLLRRGDHVAATTRSRERLVSALGDGVDTARLLPLRVDLRDEEEVRQAVQRTTERFGGLDVVVNNAGYGFLAAVEETTARDVRDMLDVQVVGVWNVLRATLPIQRRQRGGHVVNVSSVLGLTAMPGWGLYCAGKFALEGLTEALAGEVGGFGVGVTLVEPGYFRTDFLTRDSLALPTETTDAYPALREMTENHLKLQGTQLGDPVKGAEAIIGRVVGGGGGPLRQLLGSDAHAYATAKVEALRENLDATAETAGATDFAA</sequence>
<name>A0ABP9QR58_9PSEU</name>
<dbReference type="SMART" id="SM00822">
    <property type="entry name" value="PKS_KR"/>
    <property type="match status" value="1"/>
</dbReference>
<dbReference type="InterPro" id="IPR002347">
    <property type="entry name" value="SDR_fam"/>
</dbReference>
<accession>A0ABP9QR58</accession>
<dbReference type="Gene3D" id="3.40.50.720">
    <property type="entry name" value="NAD(P)-binding Rossmann-like Domain"/>
    <property type="match status" value="1"/>
</dbReference>
<dbReference type="PRINTS" id="PR00080">
    <property type="entry name" value="SDRFAMILY"/>
</dbReference>
<keyword evidence="2" id="KW-0560">Oxidoreductase</keyword>
<dbReference type="EMBL" id="BAABIB010000075">
    <property type="protein sequence ID" value="GAA5165997.1"/>
    <property type="molecule type" value="Genomic_DNA"/>
</dbReference>
<proteinExistence type="inferred from homology"/>
<dbReference type="InterPro" id="IPR036291">
    <property type="entry name" value="NAD(P)-bd_dom_sf"/>
</dbReference>
<comment type="similarity">
    <text evidence="1 3">Belongs to the short-chain dehydrogenases/reductases (SDR) family.</text>
</comment>
<evidence type="ECO:0000256" key="1">
    <source>
        <dbReference type="ARBA" id="ARBA00006484"/>
    </source>
</evidence>
<dbReference type="PANTHER" id="PTHR43976">
    <property type="entry name" value="SHORT CHAIN DEHYDROGENASE"/>
    <property type="match status" value="1"/>
</dbReference>
<dbReference type="CDD" id="cd05374">
    <property type="entry name" value="17beta-HSD-like_SDR_c"/>
    <property type="match status" value="1"/>
</dbReference>
<evidence type="ECO:0000313" key="6">
    <source>
        <dbReference type="Proteomes" id="UP001500192"/>
    </source>
</evidence>
<dbReference type="SUPFAM" id="SSF51735">
    <property type="entry name" value="NAD(P)-binding Rossmann-fold domains"/>
    <property type="match status" value="1"/>
</dbReference>
<dbReference type="PROSITE" id="PS00061">
    <property type="entry name" value="ADH_SHORT"/>
    <property type="match status" value="1"/>
</dbReference>
<comment type="caution">
    <text evidence="5">The sequence shown here is derived from an EMBL/GenBank/DDBJ whole genome shotgun (WGS) entry which is preliminary data.</text>
</comment>
<dbReference type="Pfam" id="PF00106">
    <property type="entry name" value="adh_short"/>
    <property type="match status" value="1"/>
</dbReference>